<reference evidence="1" key="1">
    <citation type="submission" date="2018-11" db="EMBL/GenBank/DDBJ databases">
        <authorList>
            <person name="Alioto T."/>
            <person name="Alioto T."/>
        </authorList>
    </citation>
    <scope>NUCLEOTIDE SEQUENCE</scope>
</reference>
<evidence type="ECO:0000313" key="2">
    <source>
        <dbReference type="Proteomes" id="UP000596742"/>
    </source>
</evidence>
<evidence type="ECO:0000313" key="1">
    <source>
        <dbReference type="EMBL" id="VDI17808.1"/>
    </source>
</evidence>
<gene>
    <name evidence="1" type="ORF">MGAL_10B028296</name>
</gene>
<protein>
    <submittedName>
        <fullName evidence="1">Uncharacterized protein</fullName>
    </submittedName>
</protein>
<proteinExistence type="predicted"/>
<dbReference type="AlphaFoldDB" id="A0A8B6DF44"/>
<dbReference type="EMBL" id="UYJE01003257">
    <property type="protein sequence ID" value="VDI17808.1"/>
    <property type="molecule type" value="Genomic_DNA"/>
</dbReference>
<dbReference type="OrthoDB" id="6127759at2759"/>
<dbReference type="Proteomes" id="UP000596742">
    <property type="component" value="Unassembled WGS sequence"/>
</dbReference>
<keyword evidence="2" id="KW-1185">Reference proteome</keyword>
<organism evidence="1 2">
    <name type="scientific">Mytilus galloprovincialis</name>
    <name type="common">Mediterranean mussel</name>
    <dbReference type="NCBI Taxonomy" id="29158"/>
    <lineage>
        <taxon>Eukaryota</taxon>
        <taxon>Metazoa</taxon>
        <taxon>Spiralia</taxon>
        <taxon>Lophotrochozoa</taxon>
        <taxon>Mollusca</taxon>
        <taxon>Bivalvia</taxon>
        <taxon>Autobranchia</taxon>
        <taxon>Pteriomorphia</taxon>
        <taxon>Mytilida</taxon>
        <taxon>Mytiloidea</taxon>
        <taxon>Mytilidae</taxon>
        <taxon>Mytilinae</taxon>
        <taxon>Mytilus</taxon>
    </lineage>
</organism>
<accession>A0A8B6DF44</accession>
<sequence>MQTQYKDVPDVNKLVHRAAAEPLLPLYRLEDYWLHALKNAPQSNACNKLTNYLILTLIEGRYPQPTWNYHQRQGPRTNNHLDGWHNKLKKRVKTAHPNIFEIINMFKKEQAANGVKKVQYAAGGNMRRKAKKYREIEERFTTLKETLHNGTTDYIHYNVLIQK</sequence>
<comment type="caution">
    <text evidence="1">The sequence shown here is derived from an EMBL/GenBank/DDBJ whole genome shotgun (WGS) entry which is preliminary data.</text>
</comment>
<name>A0A8B6DF44_MYTGA</name>